<dbReference type="EMBL" id="MG432477">
    <property type="protein sequence ID" value="AWQ61682.1"/>
    <property type="molecule type" value="Genomic_DNA"/>
</dbReference>
<dbReference type="KEGG" id="vg:26680341"/>
<evidence type="ECO:0000313" key="7">
    <source>
        <dbReference type="EMBL" id="AWQ63349.1"/>
    </source>
</evidence>
<reference evidence="1 9" key="6">
    <citation type="journal article" date="2002" name="Virology">
        <title>Chimeric polypeptide of thymidine kinase and thymidylate kinase of shrimp white spot syndrome virus: thymidine kinase activity of the recombinant protein expressed in a baculovirus/insect cell system.</title>
        <authorList>
            <person name="Tzeng H.F."/>
            <person name="Chang Z.F."/>
            <person name="Peng S.E."/>
            <person name="Wang C.H."/>
            <person name="Lin J.Y."/>
            <person name="Kou G.H."/>
            <person name="Lo C.F."/>
        </authorList>
    </citation>
    <scope>NUCLEOTIDE SEQUENCE [LARGE SCALE GENOMIC DNA]</scope>
    <source>
        <strain evidence="1">Taiwan</strain>
    </source>
</reference>
<organism evidence="5">
    <name type="scientific">White spot syndrome virus</name>
    <name type="common">WSSV</name>
    <name type="synonym">White spot bacilliform virus</name>
    <dbReference type="NCBI Taxonomy" id="92652"/>
    <lineage>
        <taxon>Viruses</taxon>
        <taxon>Viruses incertae sedis</taxon>
        <taxon>Naldaviricetes</taxon>
        <taxon>Nimaviridae</taxon>
        <taxon>Whispovirus</taxon>
        <taxon>White spot syndrome virus</taxon>
    </lineage>
</organism>
<dbReference type="EMBL" id="MG432481">
    <property type="protein sequence ID" value="AWQ63349.1"/>
    <property type="molecule type" value="Genomic_DNA"/>
</dbReference>
<evidence type="ECO:0000313" key="9">
    <source>
        <dbReference type="Proteomes" id="UP000281246"/>
    </source>
</evidence>
<evidence type="ECO:0000313" key="8">
    <source>
        <dbReference type="EMBL" id="AWQ63751.1"/>
    </source>
</evidence>
<dbReference type="Proteomes" id="UP000281246">
    <property type="component" value="Segment"/>
</dbReference>
<reference evidence="5" key="12">
    <citation type="journal article" name="FEMS Microbiol. Lett.">
        <title>Molecular variability and genetic structure of white spot syndrome virus strains from northwest Mexico based on the analysis of genomes.</title>
        <authorList>
            <person name="Parrilla-Taylor D.P."/>
            <person name="Vibanco-Perez N."/>
            <person name="Duran-Avelar M.J."/>
            <person name="Gomez-Gil B."/>
            <person name="Llera-Herrera R."/>
            <person name="Vazquez-Juarez R."/>
        </authorList>
    </citation>
    <scope>NUCLEOTIDE SEQUENCE</scope>
    <source>
        <strain evidence="2">AC1</strain>
        <strain evidence="3">ACF2</strain>
        <strain evidence="4">ACF4</strain>
        <strain evidence="5">DVI</strain>
        <strain evidence="7">LC1</strain>
        <strain evidence="6">LC10</strain>
        <strain evidence="8">LG</strain>
    </source>
</reference>
<reference evidence="1 9" key="10">
    <citation type="journal article" date="2005" name="J. Virol.">
        <title>The unique stacked rings in the nucleocapsid of the white spot syndrome virus virion are formed by the major structural protein VP664, the largest viral structural protein ever found.</title>
        <authorList>
            <person name="Leu J.H."/>
            <person name="Tsai J.M."/>
            <person name="Wang H.C."/>
            <person name="Wang A.H."/>
            <person name="Wang C.H."/>
            <person name="Kou G.H."/>
            <person name="Lo C.F."/>
        </authorList>
    </citation>
    <scope>NUCLEOTIDE SEQUENCE [LARGE SCALE GENOMIC DNA]</scope>
    <source>
        <strain evidence="1">Taiwan</strain>
    </source>
</reference>
<dbReference type="EMBL" id="MG432482">
    <property type="protein sequence ID" value="AWQ63751.1"/>
    <property type="molecule type" value="Genomic_DNA"/>
</dbReference>
<reference evidence="9" key="1">
    <citation type="journal article" date="2000" name="Virology">
        <title>Transcriptional analysis of the ribonucleotide reductase genes of shrimp white spot syndrome virus.</title>
        <authorList>
            <person name="Tsai M.F."/>
            <person name="Lo C.F."/>
            <person name="van Hulten M.C."/>
            <person name="Tzeng H.F."/>
            <person name="Chou C.M."/>
            <person name="Huang C.J."/>
            <person name="Wang C.H."/>
            <person name="Lin J.Y."/>
            <person name="Vlak J.M."/>
            <person name="Kou G.H."/>
        </authorList>
    </citation>
    <scope>NUCLEOTIDE SEQUENCE [LARGE SCALE GENOMIC DNA]</scope>
</reference>
<gene>
    <name evidence="5" type="primary">247</name>
</gene>
<name>A0A2U9GB71_WSSV</name>
<protein>
    <submittedName>
        <fullName evidence="1">WSSV302</fullName>
    </submittedName>
    <submittedName>
        <fullName evidence="5">Wsv247</fullName>
    </submittedName>
</protein>
<evidence type="ECO:0000313" key="6">
    <source>
        <dbReference type="EMBL" id="AWQ62923.1"/>
    </source>
</evidence>
<proteinExistence type="predicted"/>
<reference evidence="5" key="11">
    <citation type="submission" date="2017-11" db="EMBL/GenBank/DDBJ databases">
        <authorList>
            <person name="Parrilla Taylor D.P."/>
            <person name="Vibanco-Perez N."/>
            <person name="Duran-Avelar Md.J."/>
            <person name="Gomez-Gil B."/>
            <person name="Llera-Herrera R."/>
            <person name="Vazquez-Juarez R."/>
        </authorList>
    </citation>
    <scope>NUCLEOTIDE SEQUENCE</scope>
    <source>
        <strain evidence="2">AC1</strain>
        <strain evidence="3">ACF2</strain>
        <strain evidence="4">ACF4</strain>
        <strain evidence="5">DVI</strain>
        <strain evidence="7">LC1</strain>
        <strain evidence="6">LC10</strain>
        <strain evidence="8">LG</strain>
    </source>
</reference>
<evidence type="ECO:0000313" key="4">
    <source>
        <dbReference type="EMBL" id="AWQ61242.1"/>
    </source>
</evidence>
<evidence type="ECO:0000313" key="3">
    <source>
        <dbReference type="EMBL" id="AWQ60825.1"/>
    </source>
</evidence>
<dbReference type="RefSeq" id="YP_009220558.1">
    <property type="nucleotide sequence ID" value="NC_003225.3"/>
</dbReference>
<reference evidence="1 9" key="2">
    <citation type="journal article" date="2000" name="Virology">
        <title>Identification and characterization of a shrimp white spot syndrome virus (WSSV) gene that encodes a novel chimeric polypeptide of cellular-type thymidine kinase and thymidylate kinase.</title>
        <authorList>
            <person name="Tsai M.F."/>
            <person name="Yu H.T."/>
            <person name="Tzeng H.F."/>
            <person name="Leu J.H."/>
            <person name="Chou C.M."/>
            <person name="Huang C.J."/>
            <person name="Wang C.H."/>
            <person name="Lin J.Y."/>
            <person name="Kou G.H."/>
            <person name="Lo C.F."/>
        </authorList>
    </citation>
    <scope>NUCLEOTIDE SEQUENCE [LARGE SCALE GENOMIC DNA]</scope>
    <source>
        <strain evidence="1">Taiwan</strain>
    </source>
</reference>
<dbReference type="EMBL" id="AF440570">
    <property type="protein sequence ID" value="AAL89170.1"/>
    <property type="molecule type" value="Genomic_DNA"/>
</dbReference>
<dbReference type="EMBL" id="MG432475">
    <property type="protein sequence ID" value="AWQ60825.1"/>
    <property type="molecule type" value="Genomic_DNA"/>
</dbReference>
<reference evidence="1 9" key="9">
    <citation type="journal article" date="2004" name="J. Virol.">
        <title>Genomic and proteomic analysis of thirty-nine structural proteins of shrimp white spot syndrome virus.</title>
        <authorList>
            <person name="Tsai J.M."/>
            <person name="Wang H.C."/>
            <person name="Leu J.H."/>
            <person name="Hsiao H.H."/>
            <person name="Wang A.H."/>
            <person name="Kou G.H."/>
            <person name="Lo C.F."/>
        </authorList>
    </citation>
    <scope>NUCLEOTIDE SEQUENCE [LARGE SCALE GENOMIC DNA]</scope>
    <source>
        <strain evidence="1">Taiwan</strain>
    </source>
</reference>
<sequence>MSDCTRNIAYYSHVQKYLDPFWFSPTTRYLGSLRRVMFLAPCISRNFADVNKLVCHPVLSSLLTSIDHIWASRPHRNRI</sequence>
<dbReference type="EMBL" id="MG432474">
    <property type="protein sequence ID" value="AWQ60410.1"/>
    <property type="molecule type" value="Genomic_DNA"/>
</dbReference>
<evidence type="ECO:0000313" key="5">
    <source>
        <dbReference type="EMBL" id="AWQ61682.1"/>
    </source>
</evidence>
<accession>A0A2U9GB71</accession>
<organismHost>
    <name type="scientific">Crustacea</name>
    <name type="common">crustaceans</name>
    <dbReference type="NCBI Taxonomy" id="6657"/>
</organismHost>
<reference evidence="1 9" key="5">
    <citation type="journal article" date="2002" name="Virology">
        <title>Identification of a nucleocapsid protein (VP35) gene of shrimp white spot syndrome virus and characterization of the motif important for targeting VP35 to the nuclei of transfected insect cells.</title>
        <authorList>
            <person name="Chen L.L."/>
            <person name="Leu J.H."/>
            <person name="Huang C.J."/>
            <person name="Chou C.M."/>
            <person name="Chen S.M."/>
            <person name="Wang C.H."/>
            <person name="Lo C.F."/>
            <person name="Kou G.H."/>
        </authorList>
    </citation>
    <scope>NUCLEOTIDE SEQUENCE [LARGE SCALE GENOMIC DNA]</scope>
    <source>
        <strain evidence="1">Taiwan</strain>
    </source>
</reference>
<evidence type="ECO:0000313" key="1">
    <source>
        <dbReference type="EMBL" id="AAL89170.1"/>
    </source>
</evidence>
<reference evidence="1" key="4">
    <citation type="submission" date="2001-10" db="EMBL/GenBank/DDBJ databases">
        <authorList>
            <person name="Lo C.-F."/>
            <person name="Kou G.-H."/>
        </authorList>
    </citation>
    <scope>NUCLEOTIDE SEQUENCE</scope>
    <source>
        <strain evidence="1">Taiwan</strain>
    </source>
</reference>
<evidence type="ECO:0000313" key="2">
    <source>
        <dbReference type="EMBL" id="AWQ60410.1"/>
    </source>
</evidence>
<dbReference type="EMBL" id="MG432476">
    <property type="protein sequence ID" value="AWQ61242.1"/>
    <property type="molecule type" value="Genomic_DNA"/>
</dbReference>
<reference evidence="1 9" key="8">
    <citation type="journal article" date="2002" name="Virology">
        <title>Ribonucleotide reductase of shrimp white spot syndrome virus (WSSV): expression and enzymatic activity in a baculovirus/insect cell system and WSSV-infected shrimp.</title>
        <authorList>
            <person name="Lin S.T."/>
            <person name="Chang Y.S."/>
            <person name="Wang H.C."/>
            <person name="Tzeng H.F."/>
            <person name="Chang Z.F."/>
            <person name="Lin J.Y."/>
            <person name="Wang C.H."/>
            <person name="Lo C.F."/>
            <person name="Kou G.H."/>
        </authorList>
    </citation>
    <scope>NUCLEOTIDE SEQUENCE [LARGE SCALE GENOMIC DNA]</scope>
    <source>
        <strain evidence="1">Taiwan</strain>
    </source>
</reference>
<reference evidence="1 9" key="7">
    <citation type="journal article" date="2002" name="Virology">
        <title>Transcriptional analysis of the DNA polymerase gene of shrimp white spot syndrome virus.</title>
        <authorList>
            <person name="Chen L.L."/>
            <person name="Wang H.C."/>
            <person name="Huang C.J."/>
            <person name="Peng S.E."/>
            <person name="Chen Y.G."/>
            <person name="Lin S.J."/>
            <person name="Chen W.Y."/>
            <person name="Dai C.F."/>
            <person name="Yu H.T."/>
            <person name="Wang C.H."/>
            <person name="Lo C.F."/>
            <person name="Kou G.H."/>
        </authorList>
    </citation>
    <scope>NUCLEOTIDE SEQUENCE [LARGE SCALE GENOMIC DNA]</scope>
    <source>
        <strain evidence="1">Taiwan</strain>
    </source>
</reference>
<reference evidence="9" key="3">
    <citation type="journal article" date="2001" name="Virology">
        <title>Cloning, characterization, and phylogenetic analysis of a shrimp white spot syndrome virus gene that encodes a protein kinase.</title>
        <authorList>
            <person name="Liu W.J."/>
            <person name="Yu H.T."/>
            <person name="Peng S.E."/>
            <person name="Chang Y.S."/>
            <person name="Pien H.W."/>
            <person name="Lin C.J."/>
            <person name="Huang C.J."/>
            <person name="Tsai M.F."/>
            <person name="Huang C.J."/>
            <person name="Wang C.H."/>
            <person name="Lin J.Y."/>
            <person name="Lo C.F."/>
            <person name="Kou G.H."/>
        </authorList>
    </citation>
    <scope>NUCLEOTIDE SEQUENCE [LARGE SCALE GENOMIC DNA]</scope>
</reference>
<dbReference type="EMBL" id="MG432480">
    <property type="protein sequence ID" value="AWQ62923.1"/>
    <property type="molecule type" value="Genomic_DNA"/>
</dbReference>